<organism evidence="1 2">
    <name type="scientific">Labrys monachus</name>
    <dbReference type="NCBI Taxonomy" id="217067"/>
    <lineage>
        <taxon>Bacteria</taxon>
        <taxon>Pseudomonadati</taxon>
        <taxon>Pseudomonadota</taxon>
        <taxon>Alphaproteobacteria</taxon>
        <taxon>Hyphomicrobiales</taxon>
        <taxon>Xanthobacteraceae</taxon>
        <taxon>Labrys</taxon>
    </lineage>
</organism>
<dbReference type="EMBL" id="JAUSVK010000001">
    <property type="protein sequence ID" value="MDQ0392644.1"/>
    <property type="molecule type" value="Genomic_DNA"/>
</dbReference>
<evidence type="ECO:0000313" key="2">
    <source>
        <dbReference type="Proteomes" id="UP001237448"/>
    </source>
</evidence>
<reference evidence="1 2" key="1">
    <citation type="submission" date="2023-07" db="EMBL/GenBank/DDBJ databases">
        <title>Genomic Encyclopedia of Type Strains, Phase IV (KMG-IV): sequencing the most valuable type-strain genomes for metagenomic binning, comparative biology and taxonomic classification.</title>
        <authorList>
            <person name="Goeker M."/>
        </authorList>
    </citation>
    <scope>NUCLEOTIDE SEQUENCE [LARGE SCALE GENOMIC DNA]</scope>
    <source>
        <strain evidence="1 2">DSM 5896</strain>
    </source>
</reference>
<proteinExistence type="predicted"/>
<accession>A0ABU0FDH5</accession>
<sequence length="31" mass="3286">MTIATEQLISILSMGFTHDESAAYLGMGISP</sequence>
<dbReference type="Proteomes" id="UP001237448">
    <property type="component" value="Unassembled WGS sequence"/>
</dbReference>
<evidence type="ECO:0000313" key="1">
    <source>
        <dbReference type="EMBL" id="MDQ0392644.1"/>
    </source>
</evidence>
<name>A0ABU0FDH5_9HYPH</name>
<protein>
    <submittedName>
        <fullName evidence="1">Uncharacterized protein</fullName>
    </submittedName>
</protein>
<gene>
    <name evidence="1" type="ORF">J3R73_002436</name>
</gene>
<keyword evidence="2" id="KW-1185">Reference proteome</keyword>
<comment type="caution">
    <text evidence="1">The sequence shown here is derived from an EMBL/GenBank/DDBJ whole genome shotgun (WGS) entry which is preliminary data.</text>
</comment>